<dbReference type="EMBL" id="LAZR01050446">
    <property type="protein sequence ID" value="KKK87340.1"/>
    <property type="molecule type" value="Genomic_DNA"/>
</dbReference>
<proteinExistence type="predicted"/>
<evidence type="ECO:0000313" key="1">
    <source>
        <dbReference type="EMBL" id="KKK87340.1"/>
    </source>
</evidence>
<dbReference type="AlphaFoldDB" id="A0A0F8ZMX5"/>
<name>A0A0F8ZMX5_9ZZZZ</name>
<reference evidence="1" key="1">
    <citation type="journal article" date="2015" name="Nature">
        <title>Complex archaea that bridge the gap between prokaryotes and eukaryotes.</title>
        <authorList>
            <person name="Spang A."/>
            <person name="Saw J.H."/>
            <person name="Jorgensen S.L."/>
            <person name="Zaremba-Niedzwiedzka K."/>
            <person name="Martijn J."/>
            <person name="Lind A.E."/>
            <person name="van Eijk R."/>
            <person name="Schleper C."/>
            <person name="Guy L."/>
            <person name="Ettema T.J."/>
        </authorList>
    </citation>
    <scope>NUCLEOTIDE SEQUENCE</scope>
</reference>
<protein>
    <submittedName>
        <fullName evidence="1">Uncharacterized protein</fullName>
    </submittedName>
</protein>
<gene>
    <name evidence="1" type="ORF">LCGC14_2754230</name>
</gene>
<accession>A0A0F8ZMX5</accession>
<sequence>MSQVIVDQDKISRIFAEDGIVVHKGLTSLSDHFSTLASELV</sequence>
<organism evidence="1">
    <name type="scientific">marine sediment metagenome</name>
    <dbReference type="NCBI Taxonomy" id="412755"/>
    <lineage>
        <taxon>unclassified sequences</taxon>
        <taxon>metagenomes</taxon>
        <taxon>ecological metagenomes</taxon>
    </lineage>
</organism>
<comment type="caution">
    <text evidence="1">The sequence shown here is derived from an EMBL/GenBank/DDBJ whole genome shotgun (WGS) entry which is preliminary data.</text>
</comment>